<evidence type="ECO:0000259" key="12">
    <source>
        <dbReference type="PROSITE" id="PS51186"/>
    </source>
</evidence>
<evidence type="ECO:0000256" key="4">
    <source>
        <dbReference type="ARBA" id="ARBA00012950"/>
    </source>
</evidence>
<keyword evidence="6" id="KW-0963">Cytoplasm</keyword>
<dbReference type="EC" id="2.3.1.257" evidence="4"/>
<evidence type="ECO:0000256" key="2">
    <source>
        <dbReference type="ARBA" id="ARBA00004496"/>
    </source>
</evidence>
<comment type="catalytic activity">
    <reaction evidence="10">
        <text>N-terminal L-seryl-[histone H2A] + acetyl-CoA = N-terminal N(alpha)-acetyl-L-seryl-[histone H2A] + CoA + H(+)</text>
        <dbReference type="Rhea" id="RHEA:50600"/>
        <dbReference type="Rhea" id="RHEA-COMP:12742"/>
        <dbReference type="Rhea" id="RHEA-COMP:12744"/>
        <dbReference type="ChEBI" id="CHEBI:15378"/>
        <dbReference type="ChEBI" id="CHEBI:57287"/>
        <dbReference type="ChEBI" id="CHEBI:57288"/>
        <dbReference type="ChEBI" id="CHEBI:64738"/>
        <dbReference type="ChEBI" id="CHEBI:83690"/>
        <dbReference type="EC" id="2.3.1.257"/>
    </reaction>
</comment>
<dbReference type="GO" id="GO:0010485">
    <property type="term" value="F:histone H4 acetyltransferase activity"/>
    <property type="evidence" value="ECO:0007669"/>
    <property type="project" value="InterPro"/>
</dbReference>
<evidence type="ECO:0000256" key="3">
    <source>
        <dbReference type="ARBA" id="ARBA00008870"/>
    </source>
</evidence>
<name>A0A6A7BRB0_9PEZI</name>
<dbReference type="InterPro" id="IPR039949">
    <property type="entry name" value="NAA40"/>
</dbReference>
<evidence type="ECO:0000256" key="5">
    <source>
        <dbReference type="ARBA" id="ARBA00015043"/>
    </source>
</evidence>
<sequence>ELHECLNLISLTSKHHYTHSSIGWSPISKMSELTHPEMTFTLIHLDSKFVGFASYLPTIDSDPEVEVLYLYEIHLVPSVRGEGLGRLLMHTVESQARKMGRKKVMLTCFTANTPAKRFYERRGYSPDATSPEERVLRGRKVEGDYLIFAKDV</sequence>
<evidence type="ECO:0000313" key="14">
    <source>
        <dbReference type="Proteomes" id="UP000799421"/>
    </source>
</evidence>
<accession>A0A6A7BRB0</accession>
<feature type="domain" description="N-acetyltransferase" evidence="12">
    <location>
        <begin position="1"/>
        <end position="142"/>
    </location>
</feature>
<keyword evidence="9 13" id="KW-0012">Acyltransferase</keyword>
<comment type="catalytic activity">
    <reaction evidence="11">
        <text>N-terminal L-seryl-[histone H4] + acetyl-CoA = N-terminal N(alpha)-acetyl-L-seryl-[histone H4] + CoA + H(+)</text>
        <dbReference type="Rhea" id="RHEA:50596"/>
        <dbReference type="Rhea" id="RHEA-COMP:12740"/>
        <dbReference type="Rhea" id="RHEA-COMP:12743"/>
        <dbReference type="ChEBI" id="CHEBI:15378"/>
        <dbReference type="ChEBI" id="CHEBI:57287"/>
        <dbReference type="ChEBI" id="CHEBI:57288"/>
        <dbReference type="ChEBI" id="CHEBI:64738"/>
        <dbReference type="ChEBI" id="CHEBI:83690"/>
        <dbReference type="EC" id="2.3.1.257"/>
    </reaction>
</comment>
<gene>
    <name evidence="13" type="ORF">K470DRAFT_203021</name>
</gene>
<dbReference type="AlphaFoldDB" id="A0A6A7BRB0"/>
<evidence type="ECO:0000256" key="6">
    <source>
        <dbReference type="ARBA" id="ARBA00022490"/>
    </source>
</evidence>
<dbReference type="Pfam" id="PF00583">
    <property type="entry name" value="Acetyltransf_1"/>
    <property type="match status" value="1"/>
</dbReference>
<dbReference type="PROSITE" id="PS51186">
    <property type="entry name" value="GNAT"/>
    <property type="match status" value="1"/>
</dbReference>
<dbReference type="GO" id="GO:0043998">
    <property type="term" value="F:histone H2A acetyltransferase activity"/>
    <property type="evidence" value="ECO:0007669"/>
    <property type="project" value="InterPro"/>
</dbReference>
<reference evidence="13" key="1">
    <citation type="journal article" date="2020" name="Stud. Mycol.">
        <title>101 Dothideomycetes genomes: a test case for predicting lifestyles and emergence of pathogens.</title>
        <authorList>
            <person name="Haridas S."/>
            <person name="Albert R."/>
            <person name="Binder M."/>
            <person name="Bloem J."/>
            <person name="Labutti K."/>
            <person name="Salamov A."/>
            <person name="Andreopoulos B."/>
            <person name="Baker S."/>
            <person name="Barry K."/>
            <person name="Bills G."/>
            <person name="Bluhm B."/>
            <person name="Cannon C."/>
            <person name="Castanera R."/>
            <person name="Culley D."/>
            <person name="Daum C."/>
            <person name="Ezra D."/>
            <person name="Gonzalez J."/>
            <person name="Henrissat B."/>
            <person name="Kuo A."/>
            <person name="Liang C."/>
            <person name="Lipzen A."/>
            <person name="Lutzoni F."/>
            <person name="Magnuson J."/>
            <person name="Mondo S."/>
            <person name="Nolan M."/>
            <person name="Ohm R."/>
            <person name="Pangilinan J."/>
            <person name="Park H.-J."/>
            <person name="Ramirez L."/>
            <person name="Alfaro M."/>
            <person name="Sun H."/>
            <person name="Tritt A."/>
            <person name="Yoshinaga Y."/>
            <person name="Zwiers L.-H."/>
            <person name="Turgeon B."/>
            <person name="Goodwin S."/>
            <person name="Spatafora J."/>
            <person name="Crous P."/>
            <person name="Grigoriev I."/>
        </authorList>
    </citation>
    <scope>NUCLEOTIDE SEQUENCE</scope>
    <source>
        <strain evidence="13">CBS 480.64</strain>
    </source>
</reference>
<keyword evidence="7 13" id="KW-0808">Transferase</keyword>
<keyword evidence="8" id="KW-0539">Nucleus</keyword>
<dbReference type="GO" id="GO:1990189">
    <property type="term" value="F:protein N-terminal-serine acetyltransferase activity"/>
    <property type="evidence" value="ECO:0007669"/>
    <property type="project" value="UniProtKB-EC"/>
</dbReference>
<comment type="subcellular location">
    <subcellularLocation>
        <location evidence="2">Cytoplasm</location>
    </subcellularLocation>
    <subcellularLocation>
        <location evidence="1">Nucleus</location>
    </subcellularLocation>
</comment>
<evidence type="ECO:0000313" key="13">
    <source>
        <dbReference type="EMBL" id="KAF2857744.1"/>
    </source>
</evidence>
<feature type="non-terminal residue" evidence="13">
    <location>
        <position position="152"/>
    </location>
</feature>
<evidence type="ECO:0000256" key="1">
    <source>
        <dbReference type="ARBA" id="ARBA00004123"/>
    </source>
</evidence>
<dbReference type="InterPro" id="IPR000182">
    <property type="entry name" value="GNAT_dom"/>
</dbReference>
<evidence type="ECO:0000256" key="9">
    <source>
        <dbReference type="ARBA" id="ARBA00023315"/>
    </source>
</evidence>
<dbReference type="CDD" id="cd04301">
    <property type="entry name" value="NAT_SF"/>
    <property type="match status" value="1"/>
</dbReference>
<dbReference type="GO" id="GO:0005737">
    <property type="term" value="C:cytoplasm"/>
    <property type="evidence" value="ECO:0007669"/>
    <property type="project" value="UniProtKB-SubCell"/>
</dbReference>
<dbReference type="OrthoDB" id="424551at2759"/>
<evidence type="ECO:0000256" key="7">
    <source>
        <dbReference type="ARBA" id="ARBA00022679"/>
    </source>
</evidence>
<dbReference type="Proteomes" id="UP000799421">
    <property type="component" value="Unassembled WGS sequence"/>
</dbReference>
<dbReference type="EMBL" id="MU006029">
    <property type="protein sequence ID" value="KAF2857744.1"/>
    <property type="molecule type" value="Genomic_DNA"/>
</dbReference>
<evidence type="ECO:0000256" key="11">
    <source>
        <dbReference type="ARBA" id="ARBA00049524"/>
    </source>
</evidence>
<dbReference type="SUPFAM" id="SSF55729">
    <property type="entry name" value="Acyl-CoA N-acyltransferases (Nat)"/>
    <property type="match status" value="1"/>
</dbReference>
<feature type="non-terminal residue" evidence="13">
    <location>
        <position position="1"/>
    </location>
</feature>
<proteinExistence type="inferred from homology"/>
<evidence type="ECO:0000256" key="8">
    <source>
        <dbReference type="ARBA" id="ARBA00023242"/>
    </source>
</evidence>
<dbReference type="PANTHER" id="PTHR20531:SF1">
    <property type="entry name" value="N-ALPHA-ACETYLTRANSFERASE 40"/>
    <property type="match status" value="1"/>
</dbReference>
<dbReference type="Gene3D" id="3.40.630.30">
    <property type="match status" value="1"/>
</dbReference>
<comment type="similarity">
    <text evidence="3">Belongs to the acetyltransferase family. NAA40 subfamily.</text>
</comment>
<dbReference type="InterPro" id="IPR016181">
    <property type="entry name" value="Acyl_CoA_acyltransferase"/>
</dbReference>
<evidence type="ECO:0000256" key="10">
    <source>
        <dbReference type="ARBA" id="ARBA00047821"/>
    </source>
</evidence>
<dbReference type="PANTHER" id="PTHR20531">
    <property type="entry name" value="N-ALPHA-ACETYLTRANSFERASE 40"/>
    <property type="match status" value="1"/>
</dbReference>
<dbReference type="GO" id="GO:0005634">
    <property type="term" value="C:nucleus"/>
    <property type="evidence" value="ECO:0007669"/>
    <property type="project" value="UniProtKB-SubCell"/>
</dbReference>
<protein>
    <recommendedName>
        <fullName evidence="5">N-alpha-acetyltransferase 40</fullName>
        <ecNumber evidence="4">2.3.1.257</ecNumber>
    </recommendedName>
</protein>
<organism evidence="13 14">
    <name type="scientific">Piedraia hortae CBS 480.64</name>
    <dbReference type="NCBI Taxonomy" id="1314780"/>
    <lineage>
        <taxon>Eukaryota</taxon>
        <taxon>Fungi</taxon>
        <taxon>Dikarya</taxon>
        <taxon>Ascomycota</taxon>
        <taxon>Pezizomycotina</taxon>
        <taxon>Dothideomycetes</taxon>
        <taxon>Dothideomycetidae</taxon>
        <taxon>Capnodiales</taxon>
        <taxon>Piedraiaceae</taxon>
        <taxon>Piedraia</taxon>
    </lineage>
</organism>
<keyword evidence="14" id="KW-1185">Reference proteome</keyword>